<feature type="transmembrane region" description="Helical" evidence="1">
    <location>
        <begin position="133"/>
        <end position="155"/>
    </location>
</feature>
<gene>
    <name evidence="3" type="ORF">TS85_14680</name>
</gene>
<dbReference type="PANTHER" id="PTHR30590:SF2">
    <property type="entry name" value="INNER MEMBRANE PROTEIN"/>
    <property type="match status" value="1"/>
</dbReference>
<keyword evidence="1" id="KW-0472">Membrane</keyword>
<feature type="transmembrane region" description="Helical" evidence="1">
    <location>
        <begin position="282"/>
        <end position="311"/>
    </location>
</feature>
<feature type="transmembrane region" description="Helical" evidence="1">
    <location>
        <begin position="89"/>
        <end position="105"/>
    </location>
</feature>
<dbReference type="EMBL" id="CP010836">
    <property type="protein sequence ID" value="AJP74546.1"/>
    <property type="molecule type" value="Genomic_DNA"/>
</dbReference>
<protein>
    <recommendedName>
        <fullName evidence="2">DUF418 domain-containing protein</fullName>
    </recommendedName>
</protein>
<reference evidence="3 4" key="2">
    <citation type="submission" date="2015-02" db="EMBL/GenBank/DDBJ databases">
        <title>The complete genome of Sphingomonas hengshuiensis sp. WHSC-8 isolated from soil of Hengshui Lake.</title>
        <authorList>
            <person name="Wei S."/>
            <person name="Guo J."/>
            <person name="Su C."/>
            <person name="Wu R."/>
            <person name="Zhang Z."/>
            <person name="Liang K."/>
            <person name="Li H."/>
            <person name="Wang T."/>
            <person name="Liu H."/>
            <person name="Zhang C."/>
            <person name="Li Z."/>
            <person name="Wang Q."/>
            <person name="Meng J."/>
        </authorList>
    </citation>
    <scope>NUCLEOTIDE SEQUENCE [LARGE SCALE GENOMIC DNA]</scope>
    <source>
        <strain evidence="3 4">WHSC-8</strain>
    </source>
</reference>
<name>A0A7U5BFY2_9SPHN</name>
<proteinExistence type="predicted"/>
<feature type="transmembrane region" description="Helical" evidence="1">
    <location>
        <begin position="332"/>
        <end position="351"/>
    </location>
</feature>
<dbReference type="InterPro" id="IPR007349">
    <property type="entry name" value="DUF418"/>
</dbReference>
<reference evidence="3 4" key="1">
    <citation type="journal article" date="2015" name="Int. J. Syst. Evol. Microbiol.">
        <title>Sphingomonas hengshuiensis sp. nov., isolated from lake wetland.</title>
        <authorList>
            <person name="Wei S."/>
            <person name="Wang T."/>
            <person name="Liu H."/>
            <person name="Zhang C."/>
            <person name="Guo J."/>
            <person name="Wang Q."/>
            <person name="Liang K."/>
            <person name="Zhang Z."/>
        </authorList>
    </citation>
    <scope>NUCLEOTIDE SEQUENCE [LARGE SCALE GENOMIC DNA]</scope>
    <source>
        <strain evidence="3 4">WHSC-8</strain>
    </source>
</reference>
<evidence type="ECO:0000256" key="1">
    <source>
        <dbReference type="SAM" id="Phobius"/>
    </source>
</evidence>
<evidence type="ECO:0000313" key="4">
    <source>
        <dbReference type="Proteomes" id="UP000032300"/>
    </source>
</evidence>
<feature type="transmembrane region" description="Helical" evidence="1">
    <location>
        <begin position="213"/>
        <end position="234"/>
    </location>
</feature>
<accession>A0A7U5BFY2</accession>
<evidence type="ECO:0000313" key="3">
    <source>
        <dbReference type="EMBL" id="AJP74546.1"/>
    </source>
</evidence>
<dbReference type="AlphaFoldDB" id="A0A7U5BFY2"/>
<keyword evidence="4" id="KW-1185">Reference proteome</keyword>
<dbReference type="Proteomes" id="UP000032300">
    <property type="component" value="Chromosome"/>
</dbReference>
<dbReference type="InterPro" id="IPR052529">
    <property type="entry name" value="Bact_Transport_Assoc"/>
</dbReference>
<keyword evidence="1" id="KW-1133">Transmembrane helix</keyword>
<feature type="transmembrane region" description="Helical" evidence="1">
    <location>
        <begin position="357"/>
        <end position="373"/>
    </location>
</feature>
<feature type="transmembrane region" description="Helical" evidence="1">
    <location>
        <begin position="111"/>
        <end position="128"/>
    </location>
</feature>
<organism evidence="3 4">
    <name type="scientific">Sphingomonas hengshuiensis</name>
    <dbReference type="NCBI Taxonomy" id="1609977"/>
    <lineage>
        <taxon>Bacteria</taxon>
        <taxon>Pseudomonadati</taxon>
        <taxon>Pseudomonadota</taxon>
        <taxon>Alphaproteobacteria</taxon>
        <taxon>Sphingomonadales</taxon>
        <taxon>Sphingomonadaceae</taxon>
        <taxon>Sphingomonas</taxon>
    </lineage>
</organism>
<feature type="domain" description="DUF418" evidence="2">
    <location>
        <begin position="239"/>
        <end position="395"/>
    </location>
</feature>
<dbReference type="PANTHER" id="PTHR30590">
    <property type="entry name" value="INNER MEMBRANE PROTEIN"/>
    <property type="match status" value="1"/>
</dbReference>
<feature type="transmembrane region" description="Helical" evidence="1">
    <location>
        <begin position="6"/>
        <end position="24"/>
    </location>
</feature>
<evidence type="ECO:0000259" key="2">
    <source>
        <dbReference type="Pfam" id="PF04235"/>
    </source>
</evidence>
<keyword evidence="1" id="KW-0812">Transmembrane</keyword>
<dbReference type="KEGG" id="sphi:TS85_14680"/>
<feature type="transmembrane region" description="Helical" evidence="1">
    <location>
        <begin position="255"/>
        <end position="276"/>
    </location>
</feature>
<dbReference type="Pfam" id="PF04235">
    <property type="entry name" value="DUF418"/>
    <property type="match status" value="1"/>
</dbReference>
<sequence length="407" mass="44649">MVSLDIVRGVAVLGILLLNIVNFAMPEAAYVNPRAYGGWHGADLVAYLINFVLFDGKMRGLFSFLFGASMLLVIDRAHAAGRPAARVHFARMAWLLLFGLAHLWLVWRGDILVHYALIGMIAFTLRGMRVERLLALGITLVLANTLLFATMPLMVWQLSHPAADAAEAARNADALQSLVSALGVPPPAEIARELALYRSDYATILADRFRNDLATPLGALLFGGPETLAYMLFGMAGLRSGMLRGAWAPARYRRWLLVCWGIALPGYVALAAYLVASGFGLFAVALAVLTLAAPLRPLMITGWACLILLLARRGGPLAARLAATGRMAFTNYLATSLICTTLFYGYGLGWFGSLSRWQLYPVVALVWAAMLLWSQPWLARFRFGPFEWLWRSLARASLQPMRIAPPQ</sequence>